<feature type="transmembrane region" description="Helical" evidence="7">
    <location>
        <begin position="374"/>
        <end position="395"/>
    </location>
</feature>
<evidence type="ECO:0000256" key="3">
    <source>
        <dbReference type="ARBA" id="ARBA00022475"/>
    </source>
</evidence>
<evidence type="ECO:0000256" key="5">
    <source>
        <dbReference type="ARBA" id="ARBA00022989"/>
    </source>
</evidence>
<accession>A0ABW2NWS0</accession>
<proteinExistence type="predicted"/>
<feature type="transmembrane region" description="Helical" evidence="7">
    <location>
        <begin position="58"/>
        <end position="78"/>
    </location>
</feature>
<dbReference type="RefSeq" id="WP_380823626.1">
    <property type="nucleotide sequence ID" value="NZ_JBHTCG010000001.1"/>
</dbReference>
<sequence length="444" mass="45794">MERGSSEWSASHLAWCRDQPFRPVAGPRLAHLANAVGDGAYLVCSALYFTRVVGLSPAQVGLGLTLGWAAGALAGAPLGHLADRRGPRGTAALLALATGTAVAAYLFVTSYAAFLLAACLYACCQSGLAAGRQALLAGLVERTMRTRVRARLQAAVNAGLAVGAAVGGVALHFDTREAYLAILAMDAASFVLSALVLLRLPAVPPSAARAVPVAGSAGAGRRSGRRERWVPEVVRDRRYVVVALLNMVMMLYMPLLSLIVPLWIAGRTQAPGWTVAALLVLNTLTVMLFQVRVARRVTGLRSASRLVRLAGVAMSASCAAFALSQAGTSAWAAAAVLLAAAGLQVLGEMMLAAGAWEIAFDLAPPDRQGQYQGFFGSGTAVARMAGPLLLTTVVLGWGTAGWLLLGGLFLVAGSAMGPAVHRAERDDAAGLRGAPVAAADAPVR</sequence>
<protein>
    <submittedName>
        <fullName evidence="8">MFS transporter</fullName>
    </submittedName>
</protein>
<reference evidence="9" key="1">
    <citation type="journal article" date="2019" name="Int. J. Syst. Evol. Microbiol.">
        <title>The Global Catalogue of Microorganisms (GCM) 10K type strain sequencing project: providing services to taxonomists for standard genome sequencing and annotation.</title>
        <authorList>
            <consortium name="The Broad Institute Genomics Platform"/>
            <consortium name="The Broad Institute Genome Sequencing Center for Infectious Disease"/>
            <person name="Wu L."/>
            <person name="Ma J."/>
        </authorList>
    </citation>
    <scope>NUCLEOTIDE SEQUENCE [LARGE SCALE GENOMIC DNA]</scope>
    <source>
        <strain evidence="9">CECT 7649</strain>
    </source>
</reference>
<evidence type="ECO:0000256" key="2">
    <source>
        <dbReference type="ARBA" id="ARBA00022448"/>
    </source>
</evidence>
<feature type="transmembrane region" description="Helical" evidence="7">
    <location>
        <begin position="401"/>
        <end position="420"/>
    </location>
</feature>
<evidence type="ECO:0000256" key="1">
    <source>
        <dbReference type="ARBA" id="ARBA00004651"/>
    </source>
</evidence>
<keyword evidence="3" id="KW-1003">Cell membrane</keyword>
<keyword evidence="6 7" id="KW-0472">Membrane</keyword>
<dbReference type="PANTHER" id="PTHR23517:SF2">
    <property type="entry name" value="MULTIDRUG RESISTANCE PROTEIN MDTH"/>
    <property type="match status" value="1"/>
</dbReference>
<keyword evidence="5 7" id="KW-1133">Transmembrane helix</keyword>
<evidence type="ECO:0000256" key="4">
    <source>
        <dbReference type="ARBA" id="ARBA00022692"/>
    </source>
</evidence>
<dbReference type="InterPro" id="IPR036259">
    <property type="entry name" value="MFS_trans_sf"/>
</dbReference>
<feature type="transmembrane region" description="Helical" evidence="7">
    <location>
        <begin position="270"/>
        <end position="294"/>
    </location>
</feature>
<name>A0ABW2NWS0_9ACTN</name>
<feature type="transmembrane region" description="Helical" evidence="7">
    <location>
        <begin position="179"/>
        <end position="200"/>
    </location>
</feature>
<evidence type="ECO:0000313" key="8">
    <source>
        <dbReference type="EMBL" id="MFC7380590.1"/>
    </source>
</evidence>
<organism evidence="8 9">
    <name type="scientific">Sphaerisporangium rhizosphaerae</name>
    <dbReference type="NCBI Taxonomy" id="2269375"/>
    <lineage>
        <taxon>Bacteria</taxon>
        <taxon>Bacillati</taxon>
        <taxon>Actinomycetota</taxon>
        <taxon>Actinomycetes</taxon>
        <taxon>Streptosporangiales</taxon>
        <taxon>Streptosporangiaceae</taxon>
        <taxon>Sphaerisporangium</taxon>
    </lineage>
</organism>
<feature type="transmembrane region" description="Helical" evidence="7">
    <location>
        <begin position="306"/>
        <end position="324"/>
    </location>
</feature>
<evidence type="ECO:0000256" key="7">
    <source>
        <dbReference type="SAM" id="Phobius"/>
    </source>
</evidence>
<dbReference type="InterPro" id="IPR011701">
    <property type="entry name" value="MFS"/>
</dbReference>
<evidence type="ECO:0000313" key="9">
    <source>
        <dbReference type="Proteomes" id="UP001596496"/>
    </source>
</evidence>
<dbReference type="Proteomes" id="UP001596496">
    <property type="component" value="Unassembled WGS sequence"/>
</dbReference>
<dbReference type="Pfam" id="PF07690">
    <property type="entry name" value="MFS_1"/>
    <property type="match status" value="1"/>
</dbReference>
<dbReference type="PANTHER" id="PTHR23517">
    <property type="entry name" value="RESISTANCE PROTEIN MDTM, PUTATIVE-RELATED-RELATED"/>
    <property type="match status" value="1"/>
</dbReference>
<dbReference type="SUPFAM" id="SSF103473">
    <property type="entry name" value="MFS general substrate transporter"/>
    <property type="match status" value="1"/>
</dbReference>
<evidence type="ECO:0000256" key="6">
    <source>
        <dbReference type="ARBA" id="ARBA00023136"/>
    </source>
</evidence>
<feature type="transmembrane region" description="Helical" evidence="7">
    <location>
        <begin position="152"/>
        <end position="173"/>
    </location>
</feature>
<dbReference type="EMBL" id="JBHTCG010000001">
    <property type="protein sequence ID" value="MFC7380590.1"/>
    <property type="molecule type" value="Genomic_DNA"/>
</dbReference>
<comment type="caution">
    <text evidence="8">The sequence shown here is derived from an EMBL/GenBank/DDBJ whole genome shotgun (WGS) entry which is preliminary data.</text>
</comment>
<comment type="subcellular location">
    <subcellularLocation>
        <location evidence="1">Cell membrane</location>
        <topology evidence="1">Multi-pass membrane protein</topology>
    </subcellularLocation>
</comment>
<keyword evidence="4 7" id="KW-0812">Transmembrane</keyword>
<keyword evidence="2" id="KW-0813">Transport</keyword>
<feature type="transmembrane region" description="Helical" evidence="7">
    <location>
        <begin position="239"/>
        <end position="264"/>
    </location>
</feature>
<dbReference type="Gene3D" id="1.20.1250.20">
    <property type="entry name" value="MFS general substrate transporter like domains"/>
    <property type="match status" value="1"/>
</dbReference>
<dbReference type="InterPro" id="IPR050171">
    <property type="entry name" value="MFS_Transporters"/>
</dbReference>
<feature type="transmembrane region" description="Helical" evidence="7">
    <location>
        <begin position="330"/>
        <end position="353"/>
    </location>
</feature>
<gene>
    <name evidence="8" type="ORF">ACFQSB_00150</name>
</gene>
<keyword evidence="9" id="KW-1185">Reference proteome</keyword>